<dbReference type="OrthoDB" id="9255579at2"/>
<keyword evidence="2" id="KW-1185">Reference proteome</keyword>
<dbReference type="InterPro" id="IPR017853">
    <property type="entry name" value="GH"/>
</dbReference>
<evidence type="ECO:0000313" key="2">
    <source>
        <dbReference type="Proteomes" id="UP000276603"/>
    </source>
</evidence>
<dbReference type="EMBL" id="RBCJ01000003">
    <property type="protein sequence ID" value="RKN80414.1"/>
    <property type="molecule type" value="Genomic_DNA"/>
</dbReference>
<sequence>MGFTTWSYGPNLQDVNDTYSFIGGNADIYAEHIDNNIPWNAWINDLALPSEFTNEMIGRANRKISEKSLLLSVSLLNSNRDELASDFDNTIPAYDNLDDTHIREAYFKHISYLLDAFAPDYLVIAIEVNELRLRSPEKWDSYTNLIFDVKTRIKQSYPDLKISESISLHNLYEPEVSDPQTYIGDIMDHVNQNDFVAISFYPFLKNLSSKTEFQEALDFLHSQAVPPIAFVETAHIAENLVIPNLNVSIDGNENEQNVYLETLLEHADTQTYEFIIWWVHRDYDALWETFPAEVKDLGQLWRDTGLLDENGMERAAFSVWQNNHGK</sequence>
<dbReference type="Gene3D" id="3.20.20.80">
    <property type="entry name" value="Glycosidases"/>
    <property type="match status" value="1"/>
</dbReference>
<comment type="caution">
    <text evidence="1">The sequence shown here is derived from an EMBL/GenBank/DDBJ whole genome shotgun (WGS) entry which is preliminary data.</text>
</comment>
<evidence type="ECO:0000313" key="1">
    <source>
        <dbReference type="EMBL" id="RKN80414.1"/>
    </source>
</evidence>
<dbReference type="Proteomes" id="UP000276603">
    <property type="component" value="Unassembled WGS sequence"/>
</dbReference>
<accession>A0A3B0C745</accession>
<name>A0A3B0C745_9FLAO</name>
<proteinExistence type="predicted"/>
<dbReference type="AlphaFoldDB" id="A0A3B0C745"/>
<reference evidence="1 2" key="1">
    <citation type="submission" date="2018-10" db="EMBL/GenBank/DDBJ databases">
        <title>Ulvibacterium marinum gen. nov., sp. nov., a novel marine bacterium of the family Flavobacteriaceae, isolated from a culture of the green alga Ulva prolifera.</title>
        <authorList>
            <person name="Zhang Z."/>
        </authorList>
    </citation>
    <scope>NUCLEOTIDE SEQUENCE [LARGE SCALE GENOMIC DNA]</scope>
    <source>
        <strain evidence="1 2">CCMM003</strain>
    </source>
</reference>
<gene>
    <name evidence="1" type="ORF">D7Z94_18670</name>
</gene>
<protein>
    <recommendedName>
        <fullName evidence="3">Arabinogalactan endo-beta-1,4-galactanase</fullName>
    </recommendedName>
</protein>
<dbReference type="SUPFAM" id="SSF51445">
    <property type="entry name" value="(Trans)glycosidases"/>
    <property type="match status" value="1"/>
</dbReference>
<organism evidence="1 2">
    <name type="scientific">Ulvibacterium marinum</name>
    <dbReference type="NCBI Taxonomy" id="2419782"/>
    <lineage>
        <taxon>Bacteria</taxon>
        <taxon>Pseudomonadati</taxon>
        <taxon>Bacteroidota</taxon>
        <taxon>Flavobacteriia</taxon>
        <taxon>Flavobacteriales</taxon>
        <taxon>Flavobacteriaceae</taxon>
        <taxon>Ulvibacterium</taxon>
    </lineage>
</organism>
<evidence type="ECO:0008006" key="3">
    <source>
        <dbReference type="Google" id="ProtNLM"/>
    </source>
</evidence>